<name>A0AAJ0CUW1_9HYPO</name>
<dbReference type="PANTHER" id="PTHR43415">
    <property type="entry name" value="SPERMIDINE N(1)-ACETYLTRANSFERASE"/>
    <property type="match status" value="1"/>
</dbReference>
<keyword evidence="3" id="KW-1185">Reference proteome</keyword>
<dbReference type="AlphaFoldDB" id="A0AAJ0CUW1"/>
<dbReference type="Gene3D" id="3.40.630.30">
    <property type="match status" value="1"/>
</dbReference>
<dbReference type="GO" id="GO:0016747">
    <property type="term" value="F:acyltransferase activity, transferring groups other than amino-acyl groups"/>
    <property type="evidence" value="ECO:0007669"/>
    <property type="project" value="InterPro"/>
</dbReference>
<dbReference type="InterPro" id="IPR016181">
    <property type="entry name" value="Acyl_CoA_acyltransferase"/>
</dbReference>
<dbReference type="EMBL" id="JASWJB010000039">
    <property type="protein sequence ID" value="KAK2608393.1"/>
    <property type="molecule type" value="Genomic_DNA"/>
</dbReference>
<organism evidence="2 3">
    <name type="scientific">Conoideocrella luteorostrata</name>
    <dbReference type="NCBI Taxonomy" id="1105319"/>
    <lineage>
        <taxon>Eukaryota</taxon>
        <taxon>Fungi</taxon>
        <taxon>Dikarya</taxon>
        <taxon>Ascomycota</taxon>
        <taxon>Pezizomycotina</taxon>
        <taxon>Sordariomycetes</taxon>
        <taxon>Hypocreomycetidae</taxon>
        <taxon>Hypocreales</taxon>
        <taxon>Clavicipitaceae</taxon>
        <taxon>Conoideocrella</taxon>
    </lineage>
</organism>
<sequence>MESVVGIAKTAWRSENLIYKAVDDKDEKLVNLVHEHLSNDPVVQTLSLSDLIKPSTKKQSAEYIEKLTKCLLAVAIYLPGRAGPQASVEHDTKSPDKPKPEDTSEVVGYICLSPMPPSMTHHRFANIAVCLSGEHQNRGYGSEAINWIVDWGFRHANLHRIGIGAVSFNTRAVRLYQKLGFTVEGRQRERILWDRKWYDIVDMSMLEHEWEALRAPK</sequence>
<protein>
    <recommendedName>
        <fullName evidence="1">N-acetyltransferase domain-containing protein</fullName>
    </recommendedName>
</protein>
<dbReference type="SUPFAM" id="SSF55729">
    <property type="entry name" value="Acyl-CoA N-acyltransferases (Nat)"/>
    <property type="match status" value="1"/>
</dbReference>
<dbReference type="Pfam" id="PF00583">
    <property type="entry name" value="Acetyltransf_1"/>
    <property type="match status" value="1"/>
</dbReference>
<evidence type="ECO:0000259" key="1">
    <source>
        <dbReference type="PROSITE" id="PS51186"/>
    </source>
</evidence>
<accession>A0AAJ0CUW1</accession>
<gene>
    <name evidence="2" type="ORF">QQS21_003079</name>
</gene>
<feature type="domain" description="N-acetyltransferase" evidence="1">
    <location>
        <begin position="50"/>
        <end position="204"/>
    </location>
</feature>
<reference evidence="2" key="1">
    <citation type="submission" date="2023-06" db="EMBL/GenBank/DDBJ databases">
        <title>Conoideocrella luteorostrata (Hypocreales: Clavicipitaceae), a potential biocontrol fungus for elongate hemlock scale in United States Christmas tree production areas.</title>
        <authorList>
            <person name="Barrett H."/>
            <person name="Lovett B."/>
            <person name="Macias A.M."/>
            <person name="Stajich J.E."/>
            <person name="Kasson M.T."/>
        </authorList>
    </citation>
    <scope>NUCLEOTIDE SEQUENCE</scope>
    <source>
        <strain evidence="2">ARSEF 14590</strain>
    </source>
</reference>
<dbReference type="PROSITE" id="PS51186">
    <property type="entry name" value="GNAT"/>
    <property type="match status" value="1"/>
</dbReference>
<evidence type="ECO:0000313" key="2">
    <source>
        <dbReference type="EMBL" id="KAK2608393.1"/>
    </source>
</evidence>
<proteinExistence type="predicted"/>
<dbReference type="Proteomes" id="UP001251528">
    <property type="component" value="Unassembled WGS sequence"/>
</dbReference>
<comment type="caution">
    <text evidence="2">The sequence shown here is derived from an EMBL/GenBank/DDBJ whole genome shotgun (WGS) entry which is preliminary data.</text>
</comment>
<dbReference type="InterPro" id="IPR000182">
    <property type="entry name" value="GNAT_dom"/>
</dbReference>
<dbReference type="PANTHER" id="PTHR43415:SF3">
    <property type="entry name" value="GNAT-FAMILY ACETYLTRANSFERASE"/>
    <property type="match status" value="1"/>
</dbReference>
<dbReference type="CDD" id="cd04301">
    <property type="entry name" value="NAT_SF"/>
    <property type="match status" value="1"/>
</dbReference>
<evidence type="ECO:0000313" key="3">
    <source>
        <dbReference type="Proteomes" id="UP001251528"/>
    </source>
</evidence>